<dbReference type="AlphaFoldDB" id="A0A0F9MRQ3"/>
<organism evidence="1">
    <name type="scientific">marine sediment metagenome</name>
    <dbReference type="NCBI Taxonomy" id="412755"/>
    <lineage>
        <taxon>unclassified sequences</taxon>
        <taxon>metagenomes</taxon>
        <taxon>ecological metagenomes</taxon>
    </lineage>
</organism>
<accession>A0A0F9MRQ3</accession>
<evidence type="ECO:0000313" key="1">
    <source>
        <dbReference type="EMBL" id="KKM71887.1"/>
    </source>
</evidence>
<sequence>MKMKKPYVAKVNKQLNICKLIPDLSELDEPGEIPGFKRVDDLFVDNTGFGRPDEAALTESQFIDKVEKGFAYALTDIGQFQVHIGVYEVC</sequence>
<comment type="caution">
    <text evidence="1">The sequence shown here is derived from an EMBL/GenBank/DDBJ whole genome shotgun (WGS) entry which is preliminary data.</text>
</comment>
<name>A0A0F9MRQ3_9ZZZZ</name>
<dbReference type="EMBL" id="LAZR01009560">
    <property type="protein sequence ID" value="KKM71887.1"/>
    <property type="molecule type" value="Genomic_DNA"/>
</dbReference>
<gene>
    <name evidence="1" type="ORF">LCGC14_1426060</name>
</gene>
<protein>
    <submittedName>
        <fullName evidence="1">Uncharacterized protein</fullName>
    </submittedName>
</protein>
<proteinExistence type="predicted"/>
<reference evidence="1" key="1">
    <citation type="journal article" date="2015" name="Nature">
        <title>Complex archaea that bridge the gap between prokaryotes and eukaryotes.</title>
        <authorList>
            <person name="Spang A."/>
            <person name="Saw J.H."/>
            <person name="Jorgensen S.L."/>
            <person name="Zaremba-Niedzwiedzka K."/>
            <person name="Martijn J."/>
            <person name="Lind A.E."/>
            <person name="van Eijk R."/>
            <person name="Schleper C."/>
            <person name="Guy L."/>
            <person name="Ettema T.J."/>
        </authorList>
    </citation>
    <scope>NUCLEOTIDE SEQUENCE</scope>
</reference>